<evidence type="ECO:0000313" key="1">
    <source>
        <dbReference type="EMBL" id="CAG7668648.1"/>
    </source>
</evidence>
<keyword evidence="2" id="KW-1185">Reference proteome</keyword>
<dbReference type="AlphaFoldDB" id="A0A8J2JM47"/>
<protein>
    <submittedName>
        <fullName evidence="1">Uncharacterized protein</fullName>
    </submittedName>
</protein>
<gene>
    <name evidence="1" type="ORF">AFUS01_LOCUS1932</name>
</gene>
<name>A0A8J2JM47_9HEXA</name>
<dbReference type="Proteomes" id="UP000708208">
    <property type="component" value="Unassembled WGS sequence"/>
</dbReference>
<comment type="caution">
    <text evidence="1">The sequence shown here is derived from an EMBL/GenBank/DDBJ whole genome shotgun (WGS) entry which is preliminary data.</text>
</comment>
<dbReference type="EMBL" id="CAJVCH010010930">
    <property type="protein sequence ID" value="CAG7668648.1"/>
    <property type="molecule type" value="Genomic_DNA"/>
</dbReference>
<accession>A0A8J2JM47</accession>
<sequence length="117" mass="13566">MHAVLTLRSINKLYVEIPNRRKNRFTHVDTHDTSTSFGVCTLSPESEDEIQISAGCVLDVDVWGWNWPRKLAGSNLYIRRTKTSVNTSIIFVQRKYFSNKRSLKIINSEKMRPKLPN</sequence>
<organism evidence="1 2">
    <name type="scientific">Allacma fusca</name>
    <dbReference type="NCBI Taxonomy" id="39272"/>
    <lineage>
        <taxon>Eukaryota</taxon>
        <taxon>Metazoa</taxon>
        <taxon>Ecdysozoa</taxon>
        <taxon>Arthropoda</taxon>
        <taxon>Hexapoda</taxon>
        <taxon>Collembola</taxon>
        <taxon>Symphypleona</taxon>
        <taxon>Sminthuridae</taxon>
        <taxon>Allacma</taxon>
    </lineage>
</organism>
<proteinExistence type="predicted"/>
<evidence type="ECO:0000313" key="2">
    <source>
        <dbReference type="Proteomes" id="UP000708208"/>
    </source>
</evidence>
<reference evidence="1" key="1">
    <citation type="submission" date="2021-06" db="EMBL/GenBank/DDBJ databases">
        <authorList>
            <person name="Hodson N. C."/>
            <person name="Mongue J. A."/>
            <person name="Jaron S. K."/>
        </authorList>
    </citation>
    <scope>NUCLEOTIDE SEQUENCE</scope>
</reference>